<dbReference type="Pfam" id="PF03720">
    <property type="entry name" value="UDPG_MGDP_dh_C"/>
    <property type="match status" value="1"/>
</dbReference>
<keyword evidence="2" id="KW-0520">NAD</keyword>
<evidence type="ECO:0000259" key="3">
    <source>
        <dbReference type="SMART" id="SM00984"/>
    </source>
</evidence>
<dbReference type="Gene3D" id="3.40.50.720">
    <property type="entry name" value="NAD(P)-binding Rossmann-like Domain"/>
    <property type="match status" value="2"/>
</dbReference>
<dbReference type="InterPro" id="IPR036220">
    <property type="entry name" value="UDP-Glc/GDP-Man_DH_C_sf"/>
</dbReference>
<dbReference type="GO" id="GO:0051287">
    <property type="term" value="F:NAD binding"/>
    <property type="evidence" value="ECO:0007669"/>
    <property type="project" value="InterPro"/>
</dbReference>
<dbReference type="PIRSF" id="PIRSF500136">
    <property type="entry name" value="UDP_ManNAc_DH"/>
    <property type="match status" value="1"/>
</dbReference>
<dbReference type="EMBL" id="CAEZUS010000069">
    <property type="protein sequence ID" value="CAB4608921.1"/>
    <property type="molecule type" value="Genomic_DNA"/>
</dbReference>
<dbReference type="GO" id="GO:0016628">
    <property type="term" value="F:oxidoreductase activity, acting on the CH-CH group of donors, NAD or NADP as acceptor"/>
    <property type="evidence" value="ECO:0007669"/>
    <property type="project" value="InterPro"/>
</dbReference>
<dbReference type="SUPFAM" id="SSF48179">
    <property type="entry name" value="6-phosphogluconate dehydrogenase C-terminal domain-like"/>
    <property type="match status" value="1"/>
</dbReference>
<sequence>MTSNIAPGQNRTVSIIGQGYVGLPLAMAAVDAGWAVVAIEKSAERVERLNAGQSPVEDVSNEVLAAAVASGNYLATGDFAALASSAVVVICVPTPLDANREPDLTLLESAVKSIAPHLADETLIVNESTSYPGTLRDVIVPIVQSAKSASAKNLYFASAPERVNPADAKWKMKNTPRLVGGIDAKSQELALNFYGSICDEVVATSSPEVAEAAKLLENTFRMVNISLVLELAQVFNKVGLDINEVIDAAATKPYGYLPFRPSVGIGGHCIPVDPLYLTWWSNQQGVSSALVEKANQISREMPKYIAERAIALIDGAKSNPKILVLGVAYKPGVSDTRETPVNDLVKELQRLGAEVACHDPLLSQYDGAQLVAASWQCDLAILATNQPGIDFSYLRSSKTSILDCTNSLKGFDGVVAL</sequence>
<proteinExistence type="predicted"/>
<dbReference type="PIRSF" id="PIRSF000124">
    <property type="entry name" value="UDPglc_GDPman_dh"/>
    <property type="match status" value="1"/>
</dbReference>
<dbReference type="SMART" id="SM00984">
    <property type="entry name" value="UDPG_MGDP_dh_C"/>
    <property type="match status" value="1"/>
</dbReference>
<dbReference type="NCBIfam" id="TIGR03026">
    <property type="entry name" value="NDP-sugDHase"/>
    <property type="match status" value="1"/>
</dbReference>
<dbReference type="SUPFAM" id="SSF51735">
    <property type="entry name" value="NAD(P)-binding Rossmann-fold domains"/>
    <property type="match status" value="1"/>
</dbReference>
<dbReference type="InterPro" id="IPR014027">
    <property type="entry name" value="UDP-Glc/GDP-Man_DH_C"/>
</dbReference>
<dbReference type="InterPro" id="IPR014026">
    <property type="entry name" value="UDP-Glc/GDP-Man_DH_dimer"/>
</dbReference>
<protein>
    <submittedName>
        <fullName evidence="4">Unannotated protein</fullName>
    </submittedName>
</protein>
<feature type="domain" description="UDP-glucose/GDP-mannose dehydrogenase C-terminal" evidence="3">
    <location>
        <begin position="323"/>
        <end position="410"/>
    </location>
</feature>
<dbReference type="PANTHER" id="PTHR43491">
    <property type="entry name" value="UDP-N-ACETYL-D-MANNOSAMINE DEHYDROGENASE"/>
    <property type="match status" value="1"/>
</dbReference>
<dbReference type="InterPro" id="IPR028359">
    <property type="entry name" value="UDP_ManNAc/GlcNAc_DH"/>
</dbReference>
<evidence type="ECO:0000313" key="4">
    <source>
        <dbReference type="EMBL" id="CAB4608921.1"/>
    </source>
</evidence>
<dbReference type="InterPro" id="IPR001732">
    <property type="entry name" value="UDP-Glc/GDP-Man_DH_N"/>
</dbReference>
<reference evidence="4" key="1">
    <citation type="submission" date="2020-05" db="EMBL/GenBank/DDBJ databases">
        <authorList>
            <person name="Chiriac C."/>
            <person name="Salcher M."/>
            <person name="Ghai R."/>
            <person name="Kavagutti S V."/>
        </authorList>
    </citation>
    <scope>NUCLEOTIDE SEQUENCE</scope>
</reference>
<dbReference type="PANTHER" id="PTHR43491:SF1">
    <property type="entry name" value="UDP-N-ACETYL-D-MANNOSAMINE DEHYDROGENASE"/>
    <property type="match status" value="1"/>
</dbReference>
<dbReference type="InterPro" id="IPR017476">
    <property type="entry name" value="UDP-Glc/GDP-Man"/>
</dbReference>
<organism evidence="4">
    <name type="scientific">freshwater metagenome</name>
    <dbReference type="NCBI Taxonomy" id="449393"/>
    <lineage>
        <taxon>unclassified sequences</taxon>
        <taxon>metagenomes</taxon>
        <taxon>ecological metagenomes</taxon>
    </lineage>
</organism>
<dbReference type="Pfam" id="PF03721">
    <property type="entry name" value="UDPG_MGDP_dh_N"/>
    <property type="match status" value="1"/>
</dbReference>
<accession>A0A6J6H5U1</accession>
<evidence type="ECO:0000256" key="2">
    <source>
        <dbReference type="ARBA" id="ARBA00023027"/>
    </source>
</evidence>
<gene>
    <name evidence="4" type="ORF">UFOPK1852_00564</name>
</gene>
<name>A0A6J6H5U1_9ZZZZ</name>
<dbReference type="GO" id="GO:0000271">
    <property type="term" value="P:polysaccharide biosynthetic process"/>
    <property type="evidence" value="ECO:0007669"/>
    <property type="project" value="InterPro"/>
</dbReference>
<dbReference type="AlphaFoldDB" id="A0A6J6H5U1"/>
<dbReference type="InterPro" id="IPR008927">
    <property type="entry name" value="6-PGluconate_DH-like_C_sf"/>
</dbReference>
<keyword evidence="1" id="KW-0560">Oxidoreductase</keyword>
<dbReference type="GO" id="GO:0016616">
    <property type="term" value="F:oxidoreductase activity, acting on the CH-OH group of donors, NAD or NADP as acceptor"/>
    <property type="evidence" value="ECO:0007669"/>
    <property type="project" value="InterPro"/>
</dbReference>
<dbReference type="InterPro" id="IPR036291">
    <property type="entry name" value="NAD(P)-bd_dom_sf"/>
</dbReference>
<dbReference type="SUPFAM" id="SSF52413">
    <property type="entry name" value="UDP-glucose/GDP-mannose dehydrogenase C-terminal domain"/>
    <property type="match status" value="1"/>
</dbReference>
<dbReference type="Pfam" id="PF00984">
    <property type="entry name" value="UDPG_MGDP_dh"/>
    <property type="match status" value="1"/>
</dbReference>
<evidence type="ECO:0000256" key="1">
    <source>
        <dbReference type="ARBA" id="ARBA00023002"/>
    </source>
</evidence>